<keyword evidence="2" id="KW-1185">Reference proteome</keyword>
<evidence type="ECO:0000313" key="1">
    <source>
        <dbReference type="EMBL" id="KAA1258278.1"/>
    </source>
</evidence>
<dbReference type="Proteomes" id="UP000322699">
    <property type="component" value="Unassembled WGS sequence"/>
</dbReference>
<organism evidence="1 2">
    <name type="scientific">Rubripirellula obstinata</name>
    <dbReference type="NCBI Taxonomy" id="406547"/>
    <lineage>
        <taxon>Bacteria</taxon>
        <taxon>Pseudomonadati</taxon>
        <taxon>Planctomycetota</taxon>
        <taxon>Planctomycetia</taxon>
        <taxon>Pirellulales</taxon>
        <taxon>Pirellulaceae</taxon>
        <taxon>Rubripirellula</taxon>
    </lineage>
</organism>
<evidence type="ECO:0000313" key="2">
    <source>
        <dbReference type="Proteomes" id="UP000322699"/>
    </source>
</evidence>
<name>A0A5B1CAV7_9BACT</name>
<protein>
    <submittedName>
        <fullName evidence="1">Uncharacterized protein</fullName>
    </submittedName>
</protein>
<sequence length="142" mass="15510">MSWDVFIMKADAKSVSDLPNDYKPHALGDAAQLRVELSSFFGNAIDWSDPAWGTLNGQAFSYEFNFSESGIVDSFTLHVRGGGDAVSPIVAMCKHFDWKAVDASEGEFIDLEDPSTDGWDGFQEFRDRAIGQADDADGKSSS</sequence>
<gene>
    <name evidence="1" type="ORF">LF1_07940</name>
</gene>
<accession>A0A5B1CAV7</accession>
<comment type="caution">
    <text evidence="1">The sequence shown here is derived from an EMBL/GenBank/DDBJ whole genome shotgun (WGS) entry which is preliminary data.</text>
</comment>
<reference evidence="1 2" key="1">
    <citation type="submission" date="2019-08" db="EMBL/GenBank/DDBJ databases">
        <title>Deep-cultivation of Planctomycetes and their phenomic and genomic characterization uncovers novel biology.</title>
        <authorList>
            <person name="Wiegand S."/>
            <person name="Jogler M."/>
            <person name="Boedeker C."/>
            <person name="Pinto D."/>
            <person name="Vollmers J."/>
            <person name="Rivas-Marin E."/>
            <person name="Kohn T."/>
            <person name="Peeters S.H."/>
            <person name="Heuer A."/>
            <person name="Rast P."/>
            <person name="Oberbeckmann S."/>
            <person name="Bunk B."/>
            <person name="Jeske O."/>
            <person name="Meyerdierks A."/>
            <person name="Storesund J.E."/>
            <person name="Kallscheuer N."/>
            <person name="Luecker S."/>
            <person name="Lage O.M."/>
            <person name="Pohl T."/>
            <person name="Merkel B.J."/>
            <person name="Hornburger P."/>
            <person name="Mueller R.-W."/>
            <person name="Bruemmer F."/>
            <person name="Labrenz M."/>
            <person name="Spormann A.M."/>
            <person name="Op Den Camp H."/>
            <person name="Overmann J."/>
            <person name="Amann R."/>
            <person name="Jetten M.S.M."/>
            <person name="Mascher T."/>
            <person name="Medema M.H."/>
            <person name="Devos D.P."/>
            <person name="Kaster A.-K."/>
            <person name="Ovreas L."/>
            <person name="Rohde M."/>
            <person name="Galperin M.Y."/>
            <person name="Jogler C."/>
        </authorList>
    </citation>
    <scope>NUCLEOTIDE SEQUENCE [LARGE SCALE GENOMIC DNA]</scope>
    <source>
        <strain evidence="1 2">LF1</strain>
    </source>
</reference>
<dbReference type="AlphaFoldDB" id="A0A5B1CAV7"/>
<dbReference type="EMBL" id="VRLW01000001">
    <property type="protein sequence ID" value="KAA1258278.1"/>
    <property type="molecule type" value="Genomic_DNA"/>
</dbReference>
<proteinExistence type="predicted"/>